<accession>A0A9N9KNZ0</accession>
<name>A0A9N9KNZ0_9HELO</name>
<dbReference type="Proteomes" id="UP000696280">
    <property type="component" value="Unassembled WGS sequence"/>
</dbReference>
<organism evidence="2 3">
    <name type="scientific">Hymenoscyphus fraxineus</name>
    <dbReference type="NCBI Taxonomy" id="746836"/>
    <lineage>
        <taxon>Eukaryota</taxon>
        <taxon>Fungi</taxon>
        <taxon>Dikarya</taxon>
        <taxon>Ascomycota</taxon>
        <taxon>Pezizomycotina</taxon>
        <taxon>Leotiomycetes</taxon>
        <taxon>Helotiales</taxon>
        <taxon>Helotiaceae</taxon>
        <taxon>Hymenoscyphus</taxon>
    </lineage>
</organism>
<evidence type="ECO:0000256" key="1">
    <source>
        <dbReference type="SAM" id="SignalP"/>
    </source>
</evidence>
<proteinExistence type="predicted"/>
<evidence type="ECO:0000313" key="2">
    <source>
        <dbReference type="EMBL" id="CAG8950461.1"/>
    </source>
</evidence>
<feature type="signal peptide" evidence="1">
    <location>
        <begin position="1"/>
        <end position="18"/>
    </location>
</feature>
<reference evidence="2" key="1">
    <citation type="submission" date="2021-07" db="EMBL/GenBank/DDBJ databases">
        <authorList>
            <person name="Durling M."/>
        </authorList>
    </citation>
    <scope>NUCLEOTIDE SEQUENCE</scope>
</reference>
<gene>
    <name evidence="2" type="ORF">HYFRA_00006957</name>
</gene>
<evidence type="ECO:0000313" key="3">
    <source>
        <dbReference type="Proteomes" id="UP000696280"/>
    </source>
</evidence>
<comment type="caution">
    <text evidence="2">The sequence shown here is derived from an EMBL/GenBank/DDBJ whole genome shotgun (WGS) entry which is preliminary data.</text>
</comment>
<keyword evidence="3" id="KW-1185">Reference proteome</keyword>
<keyword evidence="1" id="KW-0732">Signal</keyword>
<dbReference type="AlphaFoldDB" id="A0A9N9KNZ0"/>
<dbReference type="EMBL" id="CAJVRL010000037">
    <property type="protein sequence ID" value="CAG8950461.1"/>
    <property type="molecule type" value="Genomic_DNA"/>
</dbReference>
<sequence>MQFFTLLLTSALASVALAQGCPLSSYVDAKKACDAKGMDMRNLLYKNTSAANTNSEHVHTASVRIFLPGT</sequence>
<protein>
    <submittedName>
        <fullName evidence="2">Uncharacterized protein</fullName>
    </submittedName>
</protein>
<feature type="chain" id="PRO_5040432315" evidence="1">
    <location>
        <begin position="19"/>
        <end position="70"/>
    </location>
</feature>